<reference evidence="3" key="1">
    <citation type="submission" date="2016-07" db="EMBL/GenBank/DDBJ databases">
        <authorList>
            <person name="Florea S."/>
            <person name="Webb J.S."/>
            <person name="Jaromczyk J."/>
            <person name="Schardl C.L."/>
        </authorList>
    </citation>
    <scope>NUCLEOTIDE SEQUENCE [LARGE SCALE GENOMIC DNA]</scope>
    <source>
        <strain evidence="3">MV-1</strain>
    </source>
</reference>
<evidence type="ECO:0000313" key="2">
    <source>
        <dbReference type="EMBL" id="OEJ65208.1"/>
    </source>
</evidence>
<accession>A0A1E5Q4X6</accession>
<feature type="transmembrane region" description="Helical" evidence="1">
    <location>
        <begin position="73"/>
        <end position="94"/>
    </location>
</feature>
<dbReference type="Proteomes" id="UP000095347">
    <property type="component" value="Unassembled WGS sequence"/>
</dbReference>
<feature type="transmembrane region" description="Helical" evidence="1">
    <location>
        <begin position="186"/>
        <end position="214"/>
    </location>
</feature>
<evidence type="ECO:0000256" key="1">
    <source>
        <dbReference type="SAM" id="Phobius"/>
    </source>
</evidence>
<dbReference type="STRING" id="28181.BEN30_15155"/>
<gene>
    <name evidence="2" type="ORF">BEN30_15155</name>
</gene>
<feature type="transmembrane region" description="Helical" evidence="1">
    <location>
        <begin position="115"/>
        <end position="135"/>
    </location>
</feature>
<keyword evidence="3" id="KW-1185">Reference proteome</keyword>
<dbReference type="InterPro" id="IPR006747">
    <property type="entry name" value="DUF599"/>
</dbReference>
<feature type="transmembrane region" description="Helical" evidence="1">
    <location>
        <begin position="7"/>
        <end position="27"/>
    </location>
</feature>
<dbReference type="Pfam" id="PF04654">
    <property type="entry name" value="DUF599"/>
    <property type="match status" value="1"/>
</dbReference>
<proteinExistence type="predicted"/>
<keyword evidence="1" id="KW-1133">Transmembrane helix</keyword>
<keyword evidence="1" id="KW-0812">Transmembrane</keyword>
<organism evidence="2 3">
    <name type="scientific">Magnetovibrio blakemorei</name>
    <dbReference type="NCBI Taxonomy" id="28181"/>
    <lineage>
        <taxon>Bacteria</taxon>
        <taxon>Pseudomonadati</taxon>
        <taxon>Pseudomonadota</taxon>
        <taxon>Alphaproteobacteria</taxon>
        <taxon>Rhodospirillales</taxon>
        <taxon>Magnetovibrionaceae</taxon>
        <taxon>Magnetovibrio</taxon>
    </lineage>
</organism>
<protein>
    <recommendedName>
        <fullName evidence="4">DUF599 domain-containing protein</fullName>
    </recommendedName>
</protein>
<dbReference type="AlphaFoldDB" id="A0A1E5Q4X6"/>
<keyword evidence="1" id="KW-0472">Membrane</keyword>
<evidence type="ECO:0000313" key="3">
    <source>
        <dbReference type="Proteomes" id="UP000095347"/>
    </source>
</evidence>
<dbReference type="EMBL" id="MCGG01000054">
    <property type="protein sequence ID" value="OEJ65208.1"/>
    <property type="molecule type" value="Genomic_DNA"/>
</dbReference>
<comment type="caution">
    <text evidence="2">The sequence shown here is derived from an EMBL/GenBank/DDBJ whole genome shotgun (WGS) entry which is preliminary data.</text>
</comment>
<name>A0A1E5Q4X6_9PROT</name>
<dbReference type="PANTHER" id="PTHR31881">
    <property type="match status" value="1"/>
</dbReference>
<dbReference type="PANTHER" id="PTHR31881:SF6">
    <property type="entry name" value="OS09G0494600 PROTEIN"/>
    <property type="match status" value="1"/>
</dbReference>
<evidence type="ECO:0008006" key="4">
    <source>
        <dbReference type="Google" id="ProtNLM"/>
    </source>
</evidence>
<sequence>MHMSNISLINLAVLGWFLVVWNGYTFYADHFKRNSRSLLTVMRKHRQGWMQQMLHRDVRIVDTTIMSALMRSVGLFSSTTLLILAGLLAILGSLDKVQALVRDIPYVVIATHAEWELKILVLIVIFVYAFFKFAWSLRQFNYSITLIGAAPPPSQAESSDAQAFAVGAAEVIALAVSNFNRGMRAYYFALAALSWFLHPLLFSVSTLWVVAVVYRREFRSHTLGFLDGIPGTGTQT</sequence>